<name>A0A0N8EG41_9CRUS</name>
<reference evidence="5" key="1">
    <citation type="submission" date="2015-10" db="EMBL/GenBank/DDBJ databases">
        <title>EvidentialGene: Evidence-directed Construction of Complete mRNA Transcriptomes without Genomes.</title>
        <authorList>
            <person name="Gilbert D.G."/>
        </authorList>
    </citation>
    <scope>NUCLEOTIDE SEQUENCE</scope>
</reference>
<dbReference type="EMBL" id="GDIQ01030140">
    <property type="protein sequence ID" value="JAN64597.1"/>
    <property type="molecule type" value="Transcribed_RNA"/>
</dbReference>
<keyword evidence="2" id="KW-0863">Zinc-finger</keyword>
<protein>
    <submittedName>
        <fullName evidence="5">Uncharacterized protein</fullName>
    </submittedName>
</protein>
<organism evidence="5">
    <name type="scientific">Daphnia magna</name>
    <dbReference type="NCBI Taxonomy" id="35525"/>
    <lineage>
        <taxon>Eukaryota</taxon>
        <taxon>Metazoa</taxon>
        <taxon>Ecdysozoa</taxon>
        <taxon>Arthropoda</taxon>
        <taxon>Crustacea</taxon>
        <taxon>Branchiopoda</taxon>
        <taxon>Diplostraca</taxon>
        <taxon>Cladocera</taxon>
        <taxon>Anomopoda</taxon>
        <taxon>Daphniidae</taxon>
        <taxon>Daphnia</taxon>
    </lineage>
</organism>
<dbReference type="InterPro" id="IPR006612">
    <property type="entry name" value="THAP_Znf"/>
</dbReference>
<dbReference type="AlphaFoldDB" id="A0A0N8EG41"/>
<keyword evidence="4" id="KW-0238">DNA-binding</keyword>
<evidence type="ECO:0000256" key="2">
    <source>
        <dbReference type="ARBA" id="ARBA00022771"/>
    </source>
</evidence>
<evidence type="ECO:0000256" key="4">
    <source>
        <dbReference type="ARBA" id="ARBA00023125"/>
    </source>
</evidence>
<keyword evidence="3" id="KW-0862">Zinc</keyword>
<evidence type="ECO:0000313" key="5">
    <source>
        <dbReference type="EMBL" id="JAN64597.1"/>
    </source>
</evidence>
<keyword evidence="1" id="KW-0479">Metal-binding</keyword>
<dbReference type="GO" id="GO:0003677">
    <property type="term" value="F:DNA binding"/>
    <property type="evidence" value="ECO:0007669"/>
    <property type="project" value="UniProtKB-KW"/>
</dbReference>
<dbReference type="Pfam" id="PF05485">
    <property type="entry name" value="THAP"/>
    <property type="match status" value="1"/>
</dbReference>
<proteinExistence type="predicted"/>
<sequence>MHEEDKKSVNNMGWEGMKNQSRLTRVPLVIIVKWMGNVVWYRTVGIPAPKKNIHVSLYNFLSHSLRNEWIRAIQKSVGFKQDFCDGDELAEKNCVCGDHFTVENYRMHRKSSVRLKCDAISFKIS</sequence>
<dbReference type="GO" id="GO:0008270">
    <property type="term" value="F:zinc ion binding"/>
    <property type="evidence" value="ECO:0007669"/>
    <property type="project" value="UniProtKB-KW"/>
</dbReference>
<accession>A0A0N8EG41</accession>
<evidence type="ECO:0000256" key="3">
    <source>
        <dbReference type="ARBA" id="ARBA00022833"/>
    </source>
</evidence>
<evidence type="ECO:0000256" key="1">
    <source>
        <dbReference type="ARBA" id="ARBA00022723"/>
    </source>
</evidence>